<sequence length="1481" mass="161072">MITKVTKMNRVSLPFWPLLLLATHYLLLPTNASLCGYTNTTIVHYAYDPASEVATPASSSVFASEFPTVFEIPTHLAVSSSSGPAFATATVTTNVTSTGTREHPEHTVFTTVTSTSTATPSEPLQDVIRQEPGPFDGARSPSRAYDDTYQQLSDPPIHLISPGLASSDAPLDNYLDAHLARADSDSESPGVGPKDFANDFNDSDEKSRRFFLSSQAKRIGTFAFGPLWPWNYGVACVVNEFPGNWNPHADPPRVDDLVERFDAAIETEHRKAEALDTERQRLEATRLEEEAVIEDFKRKNDVTDWYRSLLIEKVSEYDGLVDLNTYVRNDLLVKNKADQRKREATSKAYVQAQTLYMRVKRTSDTTGAASTALVIYQRPLYPPLPPTPFELFKPSTWRFMAVWHFILDFLCLVTLLEFALYLRNERHGVPPTDPDQPGFPPGSFPPSDDDAPGSGDHQLHESLSSNLSSTSSTNQQHQDSSSRPGDGASNGQMAGIWIFEWMFMSVCTFWSFCELEVRKAKDEFARAAQDKLHEPPSSTSGSSEARQDIVPHFVNDSVALDIPQAAAQSINTETDAAITIRETEHEVHAVPSRPRSPSHDSQWGRQDTPFVKGYLRRRGQGRFSMRSRSPSPVTVQTREDHPVAEQSLARPDRPLGAEVGLACVTTVVPSIDVRSVPDCDQTVSSADSEPVSETPLENASQSCIEPSLVVMAPAVSDTAIEEAELDQTSSTPRLWEAVALVVSVDRDALDPNHTEEEPTVVEHADSLNEQAEESTISVSALANSNDMDVVSMLEEQRPASALEPVVAFCTANTQDSARLRSTNNTAVDAVVKSMVCLTITSAADSVMEVEPIQSIAMDTEALQPDAAEMEQFQPTAMDTETVESIEIAAEPVVDEEMLVVEATQPYTIPQIMETSTAATIPVSSRDVVMEDNVVTETEAVVEEEMLLVETAQPFTNQQNMETSTSDIVPASAGDALMEVRVATVVTPCEVPVPLDAPMEEAYSSQAFAPSVCPAMTAFDFGLPQVAPPLPIMQAEAALMQLPTSSAFEWPQATNLSTAPVMNVEPAPSMNLEALNVNGESASVQLPTLFDIGLPSGAEEAVPLAPNVDVDPAAVQFLLTQFEAAYQALPPDPMQQAVDEMHTQAIRPARKVCSLPKKIRTQPAPRNLATPAMEIDPTLIDPALRDPASAQTVAPTGPPAEPTAPQTINPFKVPKLPERFRALENVKVVRRKSQPMVDPMPSTNASSQQVVSGGPQRSRFPERLGNLSGPESGKLVPPAVIDPTRPVITPWVGNRQAFITSSARAPPVTIIPAARQQQPASIAPRTASAPRTAGDVLWIPRQRTILPFPPRPVEPPASTQPLAKASEQVDNAGSVGRTGTEAALALADTCPDENEKRAASMRRSALLKKAQLVRSGACPDANEAEATTVRRLALLKHAQLSRSTRTIVEPMQTEPTIRQRDLGPHSRRQLETFEESHSPTGH</sequence>
<evidence type="ECO:0000313" key="1">
    <source>
        <dbReference type="EMBL" id="KAJ9119392.1"/>
    </source>
</evidence>
<organism evidence="1 2">
    <name type="scientific">Naganishia onofrii</name>
    <dbReference type="NCBI Taxonomy" id="1851511"/>
    <lineage>
        <taxon>Eukaryota</taxon>
        <taxon>Fungi</taxon>
        <taxon>Dikarya</taxon>
        <taxon>Basidiomycota</taxon>
        <taxon>Agaricomycotina</taxon>
        <taxon>Tremellomycetes</taxon>
        <taxon>Filobasidiales</taxon>
        <taxon>Filobasidiaceae</taxon>
        <taxon>Naganishia</taxon>
    </lineage>
</organism>
<dbReference type="Proteomes" id="UP001234202">
    <property type="component" value="Unassembled WGS sequence"/>
</dbReference>
<keyword evidence="2" id="KW-1185">Reference proteome</keyword>
<evidence type="ECO:0000313" key="2">
    <source>
        <dbReference type="Proteomes" id="UP001234202"/>
    </source>
</evidence>
<proteinExistence type="predicted"/>
<reference evidence="1" key="1">
    <citation type="submission" date="2023-04" db="EMBL/GenBank/DDBJ databases">
        <title>Draft Genome sequencing of Naganishia species isolated from polar environments using Oxford Nanopore Technology.</title>
        <authorList>
            <person name="Leo P."/>
            <person name="Venkateswaran K."/>
        </authorList>
    </citation>
    <scope>NUCLEOTIDE SEQUENCE</scope>
    <source>
        <strain evidence="1">DBVPG 5303</strain>
    </source>
</reference>
<dbReference type="EMBL" id="JASBWV010000024">
    <property type="protein sequence ID" value="KAJ9119392.1"/>
    <property type="molecule type" value="Genomic_DNA"/>
</dbReference>
<gene>
    <name evidence="1" type="ORF">QFC24_005625</name>
</gene>
<protein>
    <submittedName>
        <fullName evidence="1">Uncharacterized protein</fullName>
    </submittedName>
</protein>
<name>A0ACC2X648_9TREE</name>
<comment type="caution">
    <text evidence="1">The sequence shown here is derived from an EMBL/GenBank/DDBJ whole genome shotgun (WGS) entry which is preliminary data.</text>
</comment>
<accession>A0ACC2X648</accession>